<reference evidence="6" key="2">
    <citation type="journal article" date="2017" name="Nat. Commun.">
        <title>The asparagus genome sheds light on the origin and evolution of a young Y chromosome.</title>
        <authorList>
            <person name="Harkess A."/>
            <person name="Zhou J."/>
            <person name="Xu C."/>
            <person name="Bowers J.E."/>
            <person name="Van der Hulst R."/>
            <person name="Ayyampalayam S."/>
            <person name="Mercati F."/>
            <person name="Riccardi P."/>
            <person name="McKain M.R."/>
            <person name="Kakrana A."/>
            <person name="Tang H."/>
            <person name="Ray J."/>
            <person name="Groenendijk J."/>
            <person name="Arikit S."/>
            <person name="Mathioni S.M."/>
            <person name="Nakano M."/>
            <person name="Shan H."/>
            <person name="Telgmann-Rauber A."/>
            <person name="Kanno A."/>
            <person name="Yue Z."/>
            <person name="Chen H."/>
            <person name="Li W."/>
            <person name="Chen Y."/>
            <person name="Xu X."/>
            <person name="Zhang Y."/>
            <person name="Luo S."/>
            <person name="Chen H."/>
            <person name="Gao J."/>
            <person name="Mao Z."/>
            <person name="Pires J.C."/>
            <person name="Luo M."/>
            <person name="Kudrna D."/>
            <person name="Wing R.A."/>
            <person name="Meyers B.C."/>
            <person name="Yi K."/>
            <person name="Kong H."/>
            <person name="Lavrijsen P."/>
            <person name="Sunseri F."/>
            <person name="Falavigna A."/>
            <person name="Ye Y."/>
            <person name="Leebens-Mack J.H."/>
            <person name="Chen G."/>
        </authorList>
    </citation>
    <scope>NUCLEOTIDE SEQUENCE [LARGE SCALE GENOMIC DNA]</scope>
    <source>
        <strain evidence="6">cv. DH0086</strain>
    </source>
</reference>
<feature type="domain" description="F-box" evidence="3">
    <location>
        <begin position="44"/>
        <end position="93"/>
    </location>
</feature>
<dbReference type="AlphaFoldDB" id="A0A1R3L6K4"/>
<sequence length="396" mass="44862">MMKGKSEILTVVEVNKPPPAKKSRREKNNGKLLTASSSTEAMEQLIWKELPEDLLESVIARLPVATFFRFRSVCKKWNSSLTSSSFSQYYSEIGQSHPWFYTVTHENINRGAMYDPSSRKWHHPSISFLPPKMIILPVASAGGLICFMDIGNRNFYACNPLTNSFKELPPRSMQVWSRVVVGMVLNGNSLRSGYKIVWLGCSGNHEIYDSVKNSWARPGSLPPGIKLPLCLNFRSQTVAIGSTLYFMRANPDGILSYDVATGMWKQFVIPSPVHLTDHTLAECSGKLMLLGLLSKNAATCICVWELQRMTLLWKEVDRMPNVWCLEFYGKHIRMTCLGNKGLLMLSLRSKRMNRLVTYDVKKREWQKVPDCTLPRGRRRQSIACGTTFHPCPAAFA</sequence>
<dbReference type="PROSITE" id="PS50181">
    <property type="entry name" value="FBOX"/>
    <property type="match status" value="1"/>
</dbReference>
<dbReference type="Proteomes" id="UP000243459">
    <property type="component" value="Chromosome 4"/>
</dbReference>
<dbReference type="InterPro" id="IPR056592">
    <property type="entry name" value="Beta-prop_At3g26010-like"/>
</dbReference>
<dbReference type="OMA" id="CAEPEGV"/>
<dbReference type="Gramene" id="ONK72008">
    <property type="protein sequence ID" value="ONK72008"/>
    <property type="gene ID" value="A4U43_C04F14690"/>
</dbReference>
<dbReference type="PANTHER" id="PTHR31672:SF12">
    <property type="entry name" value="F-BOX DOMAIN-CONTAINING PROTEIN"/>
    <property type="match status" value="1"/>
</dbReference>
<keyword evidence="6" id="KW-1185">Reference proteome</keyword>
<organism evidence="4 6">
    <name type="scientific">Asparagus officinalis</name>
    <name type="common">Garden asparagus</name>
    <dbReference type="NCBI Taxonomy" id="4686"/>
    <lineage>
        <taxon>Eukaryota</taxon>
        <taxon>Viridiplantae</taxon>
        <taxon>Streptophyta</taxon>
        <taxon>Embryophyta</taxon>
        <taxon>Tracheophyta</taxon>
        <taxon>Spermatophyta</taxon>
        <taxon>Magnoliopsida</taxon>
        <taxon>Liliopsida</taxon>
        <taxon>Asparagales</taxon>
        <taxon>Asparagaceae</taxon>
        <taxon>Asparagoideae</taxon>
        <taxon>Asparagus</taxon>
    </lineage>
</organism>
<protein>
    <recommendedName>
        <fullName evidence="3">F-box domain-containing protein</fullName>
    </recommendedName>
</protein>
<dbReference type="CDD" id="cd22157">
    <property type="entry name" value="F-box_AtFBW1-like"/>
    <property type="match status" value="1"/>
</dbReference>
<dbReference type="FunFam" id="2.120.10.80:FF:000059">
    <property type="entry name" value="F-box only protein 6"/>
    <property type="match status" value="1"/>
</dbReference>
<gene>
    <name evidence="5" type="ORF">A4U43_C04F14690</name>
    <name evidence="4" type="ORF">A4U43_UnF5920</name>
</gene>
<dbReference type="Pfam" id="PF00646">
    <property type="entry name" value="F-box"/>
    <property type="match status" value="1"/>
</dbReference>
<accession>A0A1R3L6K4</accession>
<dbReference type="Gene3D" id="2.120.10.80">
    <property type="entry name" value="Kelch-type beta propeller"/>
    <property type="match status" value="1"/>
</dbReference>
<evidence type="ECO:0000313" key="5">
    <source>
        <dbReference type="EMBL" id="ONK72008.1"/>
    </source>
</evidence>
<dbReference type="InterPro" id="IPR015915">
    <property type="entry name" value="Kelch-typ_b-propeller"/>
</dbReference>
<dbReference type="FunFam" id="1.20.1280.50:FF:000008">
    <property type="entry name" value="F-box only protein 6"/>
    <property type="match status" value="1"/>
</dbReference>
<dbReference type="SUPFAM" id="SSF81383">
    <property type="entry name" value="F-box domain"/>
    <property type="match status" value="1"/>
</dbReference>
<evidence type="ECO:0000313" key="6">
    <source>
        <dbReference type="Proteomes" id="UP000243459"/>
    </source>
</evidence>
<dbReference type="SUPFAM" id="SSF50965">
    <property type="entry name" value="Galactose oxidase, central domain"/>
    <property type="match status" value="1"/>
</dbReference>
<name>A0A1R3L6K4_ASPOF</name>
<dbReference type="Pfam" id="PF24750">
    <property type="entry name" value="b-prop_At3g26010-like"/>
    <property type="match status" value="1"/>
</dbReference>
<dbReference type="EMBL" id="CM007384">
    <property type="protein sequence ID" value="ONK72008.1"/>
    <property type="molecule type" value="Genomic_DNA"/>
</dbReference>
<evidence type="ECO:0000313" key="4">
    <source>
        <dbReference type="EMBL" id="ONK55247.1"/>
    </source>
</evidence>
<dbReference type="PANTHER" id="PTHR31672">
    <property type="entry name" value="BNACNNG10540D PROTEIN"/>
    <property type="match status" value="1"/>
</dbReference>
<proteinExistence type="predicted"/>
<dbReference type="Gene3D" id="1.20.1280.50">
    <property type="match status" value="1"/>
</dbReference>
<keyword evidence="1" id="KW-0677">Repeat</keyword>
<dbReference type="SMART" id="SM00256">
    <property type="entry name" value="FBOX"/>
    <property type="match status" value="1"/>
</dbReference>
<feature type="region of interest" description="Disordered" evidence="2">
    <location>
        <begin position="1"/>
        <end position="34"/>
    </location>
</feature>
<dbReference type="InterPro" id="IPR036047">
    <property type="entry name" value="F-box-like_dom_sf"/>
</dbReference>
<dbReference type="OrthoDB" id="6482909at2759"/>
<evidence type="ECO:0000256" key="2">
    <source>
        <dbReference type="SAM" id="MobiDB-lite"/>
    </source>
</evidence>
<dbReference type="InterPro" id="IPR050796">
    <property type="entry name" value="SCF_F-box_component"/>
</dbReference>
<dbReference type="Gramene" id="ONK55247">
    <property type="protein sequence ID" value="ONK55247"/>
    <property type="gene ID" value="A4U43_UnF5920"/>
</dbReference>
<dbReference type="InterPro" id="IPR011043">
    <property type="entry name" value="Gal_Oxase/kelch_b-propeller"/>
</dbReference>
<evidence type="ECO:0000256" key="1">
    <source>
        <dbReference type="ARBA" id="ARBA00022737"/>
    </source>
</evidence>
<dbReference type="EMBL" id="KV863633">
    <property type="protein sequence ID" value="ONK55247.1"/>
    <property type="molecule type" value="Genomic_DNA"/>
</dbReference>
<evidence type="ECO:0000259" key="3">
    <source>
        <dbReference type="PROSITE" id="PS50181"/>
    </source>
</evidence>
<dbReference type="InterPro" id="IPR001810">
    <property type="entry name" value="F-box_dom"/>
</dbReference>
<reference evidence="4" key="1">
    <citation type="submission" date="2016-10" db="EMBL/GenBank/DDBJ databases">
        <title>The evolution of sex chromosomes in Asparagus.</title>
        <authorList>
            <person name="Leebens-Mack J."/>
            <person name="Bowers J."/>
            <person name="Harkess A."/>
            <person name="Ayyampalayam S."/>
        </authorList>
    </citation>
    <scope>NUCLEOTIDE SEQUENCE [LARGE SCALE GENOMIC DNA]</scope>
    <source>
        <tissue evidence="4">Spear</tissue>
    </source>
</reference>